<reference evidence="1 2" key="1">
    <citation type="submission" date="2023-01" db="EMBL/GenBank/DDBJ databases">
        <title>Complete genome of Chryseobacterium camelliae VAN22-5A.</title>
        <authorList>
            <person name="Zong G."/>
            <person name="Cao G."/>
        </authorList>
    </citation>
    <scope>NUCLEOTIDE SEQUENCE [LARGE SCALE GENOMIC DNA]</scope>
    <source>
        <strain evidence="1 2">VAN22-5A</strain>
    </source>
</reference>
<accession>A0ABY7QNT8</accession>
<evidence type="ECO:0000313" key="2">
    <source>
        <dbReference type="Proteomes" id="UP001210978"/>
    </source>
</evidence>
<gene>
    <name evidence="1" type="ORF">PFY12_04135</name>
</gene>
<evidence type="ECO:0000313" key="1">
    <source>
        <dbReference type="EMBL" id="WBV61315.1"/>
    </source>
</evidence>
<sequence>MTQKEKSIRKFLIDLAKNNKTIFYNELNVKLALNYDFSIKEDYDKFRKELSTILNYEIKFNRPFLTIIVLSTKINPGYRIPIPSDGFYKILKRKHLFSDDTNRKVFYEKQRERLFDFWGNPKNYEEHKDFK</sequence>
<dbReference type="RefSeq" id="WP_271149607.1">
    <property type="nucleotide sequence ID" value="NZ_CP115859.1"/>
</dbReference>
<organism evidence="1 2">
    <name type="scientific">Chryseobacterium camelliae</name>
    <dbReference type="NCBI Taxonomy" id="1265445"/>
    <lineage>
        <taxon>Bacteria</taxon>
        <taxon>Pseudomonadati</taxon>
        <taxon>Bacteroidota</taxon>
        <taxon>Flavobacteriia</taxon>
        <taxon>Flavobacteriales</taxon>
        <taxon>Weeksellaceae</taxon>
        <taxon>Chryseobacterium group</taxon>
        <taxon>Chryseobacterium</taxon>
    </lineage>
</organism>
<keyword evidence="2" id="KW-1185">Reference proteome</keyword>
<protein>
    <submittedName>
        <fullName evidence="1">Uncharacterized protein</fullName>
    </submittedName>
</protein>
<dbReference type="EMBL" id="CP115859">
    <property type="protein sequence ID" value="WBV61315.1"/>
    <property type="molecule type" value="Genomic_DNA"/>
</dbReference>
<name>A0ABY7QNT8_9FLAO</name>
<dbReference type="Proteomes" id="UP001210978">
    <property type="component" value="Chromosome"/>
</dbReference>
<proteinExistence type="predicted"/>